<dbReference type="HOGENOM" id="CLU_025574_2_2_9"/>
<dbReference type="GO" id="GO:0071555">
    <property type="term" value="P:cell wall organization"/>
    <property type="evidence" value="ECO:0007669"/>
    <property type="project" value="UniProtKB-KW"/>
</dbReference>
<dbReference type="STRING" id="720554.Clocl_2469"/>
<dbReference type="KEGG" id="ccl:Clocl_2469"/>
<evidence type="ECO:0000256" key="3">
    <source>
        <dbReference type="ARBA" id="ARBA00022989"/>
    </source>
</evidence>
<dbReference type="RefSeq" id="WP_014255612.1">
    <property type="nucleotide sequence ID" value="NC_016627.1"/>
</dbReference>
<keyword evidence="5 7" id="KW-0456">Lyase</keyword>
<dbReference type="GO" id="GO:0005886">
    <property type="term" value="C:plasma membrane"/>
    <property type="evidence" value="ECO:0007669"/>
    <property type="project" value="UniProtKB-SubCell"/>
</dbReference>
<evidence type="ECO:0000256" key="5">
    <source>
        <dbReference type="ARBA" id="ARBA00023239"/>
    </source>
</evidence>
<evidence type="ECO:0000256" key="4">
    <source>
        <dbReference type="ARBA" id="ARBA00023136"/>
    </source>
</evidence>
<dbReference type="PANTHER" id="PTHR30518">
    <property type="entry name" value="ENDOLYTIC MUREIN TRANSGLYCOSYLASE"/>
    <property type="match status" value="1"/>
</dbReference>
<name>G8LZV4_ACECE</name>
<comment type="catalytic activity">
    <reaction evidence="7">
        <text>a peptidoglycan chain = a peptidoglycan chain with N-acetyl-1,6-anhydromuramyl-[peptide] at the reducing end + a peptidoglycan chain with N-acetylglucosamine at the non-reducing end.</text>
        <dbReference type="EC" id="4.2.2.29"/>
    </reaction>
</comment>
<dbReference type="Proteomes" id="UP000005435">
    <property type="component" value="Chromosome"/>
</dbReference>
<feature type="site" description="Important for catalytic activity" evidence="7">
    <location>
        <position position="248"/>
    </location>
</feature>
<dbReference type="GO" id="GO:0009252">
    <property type="term" value="P:peptidoglycan biosynthetic process"/>
    <property type="evidence" value="ECO:0007669"/>
    <property type="project" value="UniProtKB-UniRule"/>
</dbReference>
<proteinExistence type="inferred from homology"/>
<evidence type="ECO:0000256" key="7">
    <source>
        <dbReference type="HAMAP-Rule" id="MF_02065"/>
    </source>
</evidence>
<dbReference type="GO" id="GO:0008932">
    <property type="term" value="F:lytic endotransglycosylase activity"/>
    <property type="evidence" value="ECO:0007669"/>
    <property type="project" value="UniProtKB-UniRule"/>
</dbReference>
<keyword evidence="9" id="KW-1185">Reference proteome</keyword>
<comment type="subcellular location">
    <subcellularLocation>
        <location evidence="7">Cell membrane</location>
        <topology evidence="7">Single-pass membrane protein</topology>
    </subcellularLocation>
</comment>
<comment type="function">
    <text evidence="7">Functions as a peptidoglycan terminase that cleaves nascent peptidoglycan strands endolytically to terminate their elongation.</text>
</comment>
<dbReference type="InterPro" id="IPR003770">
    <property type="entry name" value="MLTG-like"/>
</dbReference>
<dbReference type="Gene3D" id="3.30.160.60">
    <property type="entry name" value="Classic Zinc Finger"/>
    <property type="match status" value="1"/>
</dbReference>
<reference evidence="8 9" key="2">
    <citation type="journal article" date="2012" name="Stand. Genomic Sci.">
        <title>Complete Genome Sequence of Clostridium clariflavum DSM 19732.</title>
        <authorList>
            <person name="Izquierdo J.A."/>
            <person name="Goodwin L."/>
            <person name="Davenport K.W."/>
            <person name="Teshima H."/>
            <person name="Bruce D."/>
            <person name="Detter C."/>
            <person name="Tapia R."/>
            <person name="Han S."/>
            <person name="Land M."/>
            <person name="Hauser L."/>
            <person name="Jeffries C.D."/>
            <person name="Han J."/>
            <person name="Pitluck S."/>
            <person name="Nolan M."/>
            <person name="Chen A."/>
            <person name="Huntemann M."/>
            <person name="Mavromatis K."/>
            <person name="Mikhailova N."/>
            <person name="Liolios K."/>
            <person name="Woyke T."/>
            <person name="Lynd L.R."/>
        </authorList>
    </citation>
    <scope>NUCLEOTIDE SEQUENCE [LARGE SCALE GENOMIC DNA]</scope>
    <source>
        <strain evidence="9">DSM 19732 / NBRC 101661 / EBR45</strain>
    </source>
</reference>
<dbReference type="Pfam" id="PF02618">
    <property type="entry name" value="YceG"/>
    <property type="match status" value="1"/>
</dbReference>
<dbReference type="EC" id="4.2.2.29" evidence="7"/>
<gene>
    <name evidence="7" type="primary">mltG</name>
    <name evidence="8" type="ordered locus">Clocl_2469</name>
</gene>
<keyword evidence="6 7" id="KW-0961">Cell wall biogenesis/degradation</keyword>
<feature type="transmembrane region" description="Helical" evidence="7">
    <location>
        <begin position="21"/>
        <end position="47"/>
    </location>
</feature>
<evidence type="ECO:0000256" key="1">
    <source>
        <dbReference type="ARBA" id="ARBA00022475"/>
    </source>
</evidence>
<evidence type="ECO:0000256" key="6">
    <source>
        <dbReference type="ARBA" id="ARBA00023316"/>
    </source>
</evidence>
<dbReference type="AlphaFoldDB" id="G8LZV4"/>
<evidence type="ECO:0000313" key="9">
    <source>
        <dbReference type="Proteomes" id="UP000005435"/>
    </source>
</evidence>
<keyword evidence="1 7" id="KW-1003">Cell membrane</keyword>
<protein>
    <recommendedName>
        <fullName evidence="7">Endolytic murein transglycosylase</fullName>
        <ecNumber evidence="7">4.2.2.29</ecNumber>
    </recommendedName>
    <alternativeName>
        <fullName evidence="7">Peptidoglycan lytic transglycosylase</fullName>
    </alternativeName>
    <alternativeName>
        <fullName evidence="7">Peptidoglycan polymerization terminase</fullName>
    </alternativeName>
</protein>
<accession>G8LZV4</accession>
<dbReference type="OrthoDB" id="9814591at2"/>
<dbReference type="Gene3D" id="3.30.1490.480">
    <property type="entry name" value="Endolytic murein transglycosylase"/>
    <property type="match status" value="1"/>
</dbReference>
<keyword evidence="2 7" id="KW-0812">Transmembrane</keyword>
<comment type="similarity">
    <text evidence="7">Belongs to the transglycosylase MltG family.</text>
</comment>
<keyword evidence="4 7" id="KW-0472">Membrane</keyword>
<dbReference type="HAMAP" id="MF_02065">
    <property type="entry name" value="MltG"/>
    <property type="match status" value="1"/>
</dbReference>
<dbReference type="NCBIfam" id="TIGR00247">
    <property type="entry name" value="endolytic transglycosylase MltG"/>
    <property type="match status" value="1"/>
</dbReference>
<keyword evidence="3 7" id="KW-1133">Transmembrane helix</keyword>
<dbReference type="CDD" id="cd08010">
    <property type="entry name" value="MltG_like"/>
    <property type="match status" value="1"/>
</dbReference>
<reference evidence="9" key="1">
    <citation type="submission" date="2011-12" db="EMBL/GenBank/DDBJ databases">
        <title>Complete sequence of Clostridium clariflavum DSM 19732.</title>
        <authorList>
            <consortium name="US DOE Joint Genome Institute"/>
            <person name="Lucas S."/>
            <person name="Han J."/>
            <person name="Lapidus A."/>
            <person name="Cheng J.-F."/>
            <person name="Goodwin L."/>
            <person name="Pitluck S."/>
            <person name="Peters L."/>
            <person name="Teshima H."/>
            <person name="Detter J.C."/>
            <person name="Han C."/>
            <person name="Tapia R."/>
            <person name="Land M."/>
            <person name="Hauser L."/>
            <person name="Kyrpides N."/>
            <person name="Ivanova N."/>
            <person name="Pagani I."/>
            <person name="Kitzmiller T."/>
            <person name="Lynd L."/>
            <person name="Izquierdo J."/>
            <person name="Woyke T."/>
        </authorList>
    </citation>
    <scope>NUCLEOTIDE SEQUENCE [LARGE SCALE GENOMIC DNA]</scope>
    <source>
        <strain evidence="9">DSM 19732 / NBRC 101661 / EBR45</strain>
    </source>
</reference>
<dbReference type="PANTHER" id="PTHR30518:SF2">
    <property type="entry name" value="ENDOLYTIC MUREIN TRANSGLYCOSYLASE"/>
    <property type="match status" value="1"/>
</dbReference>
<dbReference type="eggNOG" id="COG1559">
    <property type="taxonomic scope" value="Bacteria"/>
</dbReference>
<organism evidence="8 9">
    <name type="scientific">Acetivibrio clariflavus (strain DSM 19732 / NBRC 101661 / EBR45)</name>
    <name type="common">Clostridium clariflavum</name>
    <dbReference type="NCBI Taxonomy" id="720554"/>
    <lineage>
        <taxon>Bacteria</taxon>
        <taxon>Bacillati</taxon>
        <taxon>Bacillota</taxon>
        <taxon>Clostridia</taxon>
        <taxon>Eubacteriales</taxon>
        <taxon>Oscillospiraceae</taxon>
        <taxon>Acetivibrio</taxon>
    </lineage>
</organism>
<evidence type="ECO:0000313" key="8">
    <source>
        <dbReference type="EMBL" id="AEV69044.1"/>
    </source>
</evidence>
<dbReference type="EMBL" id="CP003065">
    <property type="protein sequence ID" value="AEV69044.1"/>
    <property type="molecule type" value="Genomic_DNA"/>
</dbReference>
<sequence length="377" mass="43556" precursor="true">MNSNSSSSEIKKKKKKKRFNSNRFLVFILVYTILFTVIFVTSFSYVLRKESMADEDLEVSIDPAEGIEITIPRGSSTSDIAKILKENGIIKWPTLFMLQSKINGYDGTYMSGKHIVSKDLNYDELMRVLSSNPVSVNVTIPETYYLDQVLNLLSEKKLIDKESFIKSMNTEQFDYDFIAQIPERENRLEGYLFPDTYFFDPLSSDREIITKFLDNFDMKFKLDYYARAKELNMTVDEIITLASIIEKETALPEEKPIISSVFHNRLKSKDPSLRKLQTDATIQYILFKREGKIKEKLTEADTKINDPYNTYLYEGLPPGPICSPGLASIEAALYPEKTDYYYFVAKGDGSHYFSKTLSEHEAAKKRYIDNRQEESED</sequence>
<evidence type="ECO:0000256" key="2">
    <source>
        <dbReference type="ARBA" id="ARBA00022692"/>
    </source>
</evidence>